<dbReference type="InterPro" id="IPR013154">
    <property type="entry name" value="ADH-like_N"/>
</dbReference>
<dbReference type="SUPFAM" id="SSF50129">
    <property type="entry name" value="GroES-like"/>
    <property type="match status" value="1"/>
</dbReference>
<dbReference type="SUPFAM" id="SSF51735">
    <property type="entry name" value="NAD(P)-binding Rossmann-fold domains"/>
    <property type="match status" value="1"/>
</dbReference>
<dbReference type="Gene3D" id="3.90.180.10">
    <property type="entry name" value="Medium-chain alcohol dehydrogenases, catalytic domain"/>
    <property type="match status" value="1"/>
</dbReference>
<evidence type="ECO:0000256" key="1">
    <source>
        <dbReference type="ARBA" id="ARBA00023002"/>
    </source>
</evidence>
<evidence type="ECO:0000259" key="2">
    <source>
        <dbReference type="Pfam" id="PF00107"/>
    </source>
</evidence>
<keyword evidence="1" id="KW-0560">Oxidoreductase</keyword>
<dbReference type="InterPro" id="IPR013149">
    <property type="entry name" value="ADH-like_C"/>
</dbReference>
<dbReference type="Gene3D" id="3.40.50.720">
    <property type="entry name" value="NAD(P)-binding Rossmann-like Domain"/>
    <property type="match status" value="1"/>
</dbReference>
<dbReference type="InterPro" id="IPR050129">
    <property type="entry name" value="Zn_alcohol_dh"/>
</dbReference>
<dbReference type="Proteomes" id="UP001649230">
    <property type="component" value="Chromosome"/>
</dbReference>
<evidence type="ECO:0000313" key="4">
    <source>
        <dbReference type="EMBL" id="UJF32376.1"/>
    </source>
</evidence>
<protein>
    <submittedName>
        <fullName evidence="4">Zinc-binding alcohol dehydrogenase family protein</fullName>
    </submittedName>
</protein>
<name>A0ABY3SGP3_9BACL</name>
<dbReference type="RefSeq" id="WP_235118720.1">
    <property type="nucleotide sequence ID" value="NZ_CP090978.1"/>
</dbReference>
<feature type="domain" description="Alcohol dehydrogenase-like N-terminal" evidence="3">
    <location>
        <begin position="24"/>
        <end position="131"/>
    </location>
</feature>
<dbReference type="PANTHER" id="PTHR43401:SF3">
    <property type="entry name" value="L-GALACTONATE-5-DEHYDROGENASE"/>
    <property type="match status" value="1"/>
</dbReference>
<evidence type="ECO:0000313" key="5">
    <source>
        <dbReference type="Proteomes" id="UP001649230"/>
    </source>
</evidence>
<dbReference type="InterPro" id="IPR036291">
    <property type="entry name" value="NAD(P)-bd_dom_sf"/>
</dbReference>
<dbReference type="CDD" id="cd08261">
    <property type="entry name" value="Zn_ADH7"/>
    <property type="match status" value="1"/>
</dbReference>
<keyword evidence="5" id="KW-1185">Reference proteome</keyword>
<dbReference type="PANTHER" id="PTHR43401">
    <property type="entry name" value="L-THREONINE 3-DEHYDROGENASE"/>
    <property type="match status" value="1"/>
</dbReference>
<accession>A0ABY3SGP3</accession>
<sequence length="338" mass="37168">MRGIICEQTDHFKLVDDLPEPACGPGEAIVRIRRIGICGTDLHAYKGNQPYFTYPRILGHELAGVVEYAPSDPAELRAGDQVCVIPYMHCGVCIACRSGKTNCCTSMQVLGVHIDGGMRERIALPVTHLLQTDGLTLDQSAVLEPLAIGAHAVRRSPIQPNDTVLVIGAGPIGLGVMVFAKLAGARVIAMDINEERLAFCREWAQVNHTVDATKQPKERVSEITEGDYPIIVFDATGNARSMEQSFNYVANGGSLVYVGLAKADISFHNPEFHKREMTLMGSRNATKEDFLHVLEAVRKGSIDVESYITHRSSFETMMEAFDDWLRPESKVIKAMVEL</sequence>
<dbReference type="Pfam" id="PF08240">
    <property type="entry name" value="ADH_N"/>
    <property type="match status" value="1"/>
</dbReference>
<dbReference type="InterPro" id="IPR011032">
    <property type="entry name" value="GroES-like_sf"/>
</dbReference>
<dbReference type="Pfam" id="PF00107">
    <property type="entry name" value="ADH_zinc_N"/>
    <property type="match status" value="1"/>
</dbReference>
<feature type="domain" description="Alcohol dehydrogenase-like C-terminal" evidence="2">
    <location>
        <begin position="171"/>
        <end position="296"/>
    </location>
</feature>
<dbReference type="EMBL" id="CP090978">
    <property type="protein sequence ID" value="UJF32376.1"/>
    <property type="molecule type" value="Genomic_DNA"/>
</dbReference>
<gene>
    <name evidence="4" type="ORF">L0M14_22130</name>
</gene>
<proteinExistence type="predicted"/>
<evidence type="ECO:0000259" key="3">
    <source>
        <dbReference type="Pfam" id="PF08240"/>
    </source>
</evidence>
<organism evidence="4 5">
    <name type="scientific">Paenibacillus hexagrammi</name>
    <dbReference type="NCBI Taxonomy" id="2908839"/>
    <lineage>
        <taxon>Bacteria</taxon>
        <taxon>Bacillati</taxon>
        <taxon>Bacillota</taxon>
        <taxon>Bacilli</taxon>
        <taxon>Bacillales</taxon>
        <taxon>Paenibacillaceae</taxon>
        <taxon>Paenibacillus</taxon>
    </lineage>
</organism>
<reference evidence="4 5" key="1">
    <citation type="journal article" date="2024" name="Int. J. Syst. Evol. Microbiol.">
        <title>Paenibacillus hexagrammi sp. nov., a novel bacterium isolated from the gut content of Hexagrammos agrammus.</title>
        <authorList>
            <person name="Jung H.K."/>
            <person name="Kim D.G."/>
            <person name="Zin H."/>
            <person name="Park J."/>
            <person name="Jung H."/>
            <person name="Kim Y.O."/>
            <person name="Kong H.J."/>
            <person name="Kim J.W."/>
            <person name="Kim Y.S."/>
        </authorList>
    </citation>
    <scope>NUCLEOTIDE SEQUENCE [LARGE SCALE GENOMIC DNA]</scope>
    <source>
        <strain evidence="4 5">YPD9-1</strain>
    </source>
</reference>